<dbReference type="EMBL" id="JACEOL010000016">
    <property type="protein sequence ID" value="MBA4601722.1"/>
    <property type="molecule type" value="Genomic_DNA"/>
</dbReference>
<dbReference type="RefSeq" id="WP_181738516.1">
    <property type="nucleotide sequence ID" value="NZ_JACEOL010000016.1"/>
</dbReference>
<comment type="caution">
    <text evidence="1">The sequence shown here is derived from an EMBL/GenBank/DDBJ whole genome shotgun (WGS) entry which is preliminary data.</text>
</comment>
<evidence type="ECO:0000313" key="2">
    <source>
        <dbReference type="Proteomes" id="UP000538292"/>
    </source>
</evidence>
<dbReference type="Proteomes" id="UP000538292">
    <property type="component" value="Unassembled WGS sequence"/>
</dbReference>
<sequence>MGVWIKMINHTDVKKAIYEYEDKTIQNLNEVLSYDFPPETDTVLFEVHSGGYGVFGISITPMTKGEEMGYDSIETLLRKTHFEIDLEQFLDLDNDKPYDEKYMDKLGNLKKIVFNLIIPFFSECFHKARYIPPHIQFYIRTHESDDVFNLQNKTWVEIEDLYE</sequence>
<accession>A0A7W1XR19</accession>
<organism evidence="1 2">
    <name type="scientific">Thermoactinomyces mirandus</name>
    <dbReference type="NCBI Taxonomy" id="2756294"/>
    <lineage>
        <taxon>Bacteria</taxon>
        <taxon>Bacillati</taxon>
        <taxon>Bacillota</taxon>
        <taxon>Bacilli</taxon>
        <taxon>Bacillales</taxon>
        <taxon>Thermoactinomycetaceae</taxon>
        <taxon>Thermoactinomyces</taxon>
    </lineage>
</organism>
<reference evidence="1 2" key="1">
    <citation type="submission" date="2020-07" db="EMBL/GenBank/DDBJ databases">
        <title>Thermoactinomyces phylogeny.</title>
        <authorList>
            <person name="Dunlap C."/>
        </authorList>
    </citation>
    <scope>NUCLEOTIDE SEQUENCE [LARGE SCALE GENOMIC DNA]</scope>
    <source>
        <strain evidence="1 2">AMNI-1</strain>
    </source>
</reference>
<proteinExistence type="predicted"/>
<evidence type="ECO:0000313" key="1">
    <source>
        <dbReference type="EMBL" id="MBA4601722.1"/>
    </source>
</evidence>
<dbReference type="AlphaFoldDB" id="A0A7W1XR19"/>
<name>A0A7W1XR19_9BACL</name>
<protein>
    <submittedName>
        <fullName evidence="1">Uncharacterized protein</fullName>
    </submittedName>
</protein>
<keyword evidence="2" id="KW-1185">Reference proteome</keyword>
<gene>
    <name evidence="1" type="ORF">H2C83_05170</name>
</gene>